<dbReference type="InterPro" id="IPR001810">
    <property type="entry name" value="F-box_dom"/>
</dbReference>
<gene>
    <name evidence="2" type="ORF">BDZ94DRAFT_250818</name>
</gene>
<dbReference type="AlphaFoldDB" id="A0A9P5YA42"/>
<dbReference type="PROSITE" id="PS50181">
    <property type="entry name" value="FBOX"/>
    <property type="match status" value="1"/>
</dbReference>
<dbReference type="InterPro" id="IPR036047">
    <property type="entry name" value="F-box-like_dom_sf"/>
</dbReference>
<protein>
    <recommendedName>
        <fullName evidence="1">F-box domain-containing protein</fullName>
    </recommendedName>
</protein>
<dbReference type="Proteomes" id="UP000807353">
    <property type="component" value="Unassembled WGS sequence"/>
</dbReference>
<dbReference type="Gene3D" id="1.20.1280.50">
    <property type="match status" value="1"/>
</dbReference>
<accession>A0A9P5YA42</accession>
<evidence type="ECO:0000259" key="1">
    <source>
        <dbReference type="PROSITE" id="PS50181"/>
    </source>
</evidence>
<name>A0A9P5YA42_9AGAR</name>
<feature type="domain" description="F-box" evidence="1">
    <location>
        <begin position="1"/>
        <end position="47"/>
    </location>
</feature>
<comment type="caution">
    <text evidence="2">The sequence shown here is derived from an EMBL/GenBank/DDBJ whole genome shotgun (WGS) entry which is preliminary data.</text>
</comment>
<evidence type="ECO:0000313" key="3">
    <source>
        <dbReference type="Proteomes" id="UP000807353"/>
    </source>
</evidence>
<reference evidence="2" key="1">
    <citation type="submission" date="2020-11" db="EMBL/GenBank/DDBJ databases">
        <authorList>
            <consortium name="DOE Joint Genome Institute"/>
            <person name="Ahrendt S."/>
            <person name="Riley R."/>
            <person name="Andreopoulos W."/>
            <person name="Labutti K."/>
            <person name="Pangilinan J."/>
            <person name="Ruiz-Duenas F.J."/>
            <person name="Barrasa J.M."/>
            <person name="Sanchez-Garcia M."/>
            <person name="Camarero S."/>
            <person name="Miyauchi S."/>
            <person name="Serrano A."/>
            <person name="Linde D."/>
            <person name="Babiker R."/>
            <person name="Drula E."/>
            <person name="Ayuso-Fernandez I."/>
            <person name="Pacheco R."/>
            <person name="Padilla G."/>
            <person name="Ferreira P."/>
            <person name="Barriuso J."/>
            <person name="Kellner H."/>
            <person name="Castanera R."/>
            <person name="Alfaro M."/>
            <person name="Ramirez L."/>
            <person name="Pisabarro A.G."/>
            <person name="Kuo A."/>
            <person name="Tritt A."/>
            <person name="Lipzen A."/>
            <person name="He G."/>
            <person name="Yan M."/>
            <person name="Ng V."/>
            <person name="Cullen D."/>
            <person name="Martin F."/>
            <person name="Rosso M.-N."/>
            <person name="Henrissat B."/>
            <person name="Hibbett D."/>
            <person name="Martinez A.T."/>
            <person name="Grigoriev I.V."/>
        </authorList>
    </citation>
    <scope>NUCLEOTIDE SEQUENCE</scope>
    <source>
        <strain evidence="2">CBS 247.69</strain>
    </source>
</reference>
<dbReference type="Pfam" id="PF12937">
    <property type="entry name" value="F-box-like"/>
    <property type="match status" value="1"/>
</dbReference>
<keyword evidence="3" id="KW-1185">Reference proteome</keyword>
<dbReference type="SUPFAM" id="SSF81383">
    <property type="entry name" value="F-box domain"/>
    <property type="match status" value="1"/>
</dbReference>
<proteinExistence type="predicted"/>
<evidence type="ECO:0000313" key="2">
    <source>
        <dbReference type="EMBL" id="KAF9466173.1"/>
    </source>
</evidence>
<organism evidence="2 3">
    <name type="scientific">Collybia nuda</name>
    <dbReference type="NCBI Taxonomy" id="64659"/>
    <lineage>
        <taxon>Eukaryota</taxon>
        <taxon>Fungi</taxon>
        <taxon>Dikarya</taxon>
        <taxon>Basidiomycota</taxon>
        <taxon>Agaricomycotina</taxon>
        <taxon>Agaricomycetes</taxon>
        <taxon>Agaricomycetidae</taxon>
        <taxon>Agaricales</taxon>
        <taxon>Tricholomatineae</taxon>
        <taxon>Clitocybaceae</taxon>
        <taxon>Collybia</taxon>
    </lineage>
</organism>
<dbReference type="OrthoDB" id="3193353at2759"/>
<sequence length="478" mass="54289">MALILSLPVDVCLPIFHYLSVLDILRIRQTCKAFEKISHLRSVWHGYLRTRIQERNIPVPGLSQEKFESLSAFELEQCVRRALLLRKNWTSSSPVISSRLEIQALPTSRIIALEFLPGEERRWLISIASTVETTRKFTAQCWDLRPTRPQCIAIKEFPKLQGFAVNRHADNLGHLAVRHAGIEVLKIDLACTNPASAFVTTAFFPNKPHRVHVYQGSVVLTRDDHDRLYIWDIENFQGECELKNSEIQFEAPLEAVIQDTFVIIIRQTTLEIYGLPSVLSPGSVVFPIAVHRWQWKLDTVIASTQASWEATQSGKLSPINILVRYGSLLPWPLNVLHHYVLFPNMFYEAPRIVDPSNLPYHISPFLHRIIPSPIRLFSTYAMSIGSHGTAIWTDSHTEDYFDRADQGQRLAGSIRLLPAANPDNSEAMAPDTRVESTTDSMVFDVSEQDRWVRVTVDEEEGRIALGSTDGMITILNYA</sequence>
<dbReference type="EMBL" id="MU150243">
    <property type="protein sequence ID" value="KAF9466173.1"/>
    <property type="molecule type" value="Genomic_DNA"/>
</dbReference>